<evidence type="ECO:0000256" key="7">
    <source>
        <dbReference type="ARBA" id="ARBA00023136"/>
    </source>
</evidence>
<dbReference type="Proteomes" id="UP000315648">
    <property type="component" value="Unassembled WGS sequence"/>
</dbReference>
<dbReference type="Pfam" id="PF02518">
    <property type="entry name" value="HATPase_c"/>
    <property type="match status" value="1"/>
</dbReference>
<dbReference type="OrthoDB" id="184212at2"/>
<feature type="domain" description="CHASE" evidence="13">
    <location>
        <begin position="116"/>
        <end position="307"/>
    </location>
</feature>
<dbReference type="InterPro" id="IPR003661">
    <property type="entry name" value="HisK_dim/P_dom"/>
</dbReference>
<evidence type="ECO:0000259" key="10">
    <source>
        <dbReference type="PROSITE" id="PS50109"/>
    </source>
</evidence>
<dbReference type="Pfam" id="PF00512">
    <property type="entry name" value="HisKA"/>
    <property type="match status" value="1"/>
</dbReference>
<dbReference type="PROSITE" id="PS50839">
    <property type="entry name" value="CHASE"/>
    <property type="match status" value="1"/>
</dbReference>
<evidence type="ECO:0000256" key="4">
    <source>
        <dbReference type="ARBA" id="ARBA00022553"/>
    </source>
</evidence>
<dbReference type="InterPro" id="IPR035965">
    <property type="entry name" value="PAS-like_dom_sf"/>
</dbReference>
<keyword evidence="15" id="KW-1185">Reference proteome</keyword>
<dbReference type="Gene3D" id="3.30.450.350">
    <property type="entry name" value="CHASE domain"/>
    <property type="match status" value="1"/>
</dbReference>
<dbReference type="SUPFAM" id="SSF52172">
    <property type="entry name" value="CheY-like"/>
    <property type="match status" value="1"/>
</dbReference>
<dbReference type="InterPro" id="IPR000700">
    <property type="entry name" value="PAS-assoc_C"/>
</dbReference>
<dbReference type="CDD" id="cd00130">
    <property type="entry name" value="PAS"/>
    <property type="match status" value="1"/>
</dbReference>
<dbReference type="InterPro" id="IPR000014">
    <property type="entry name" value="PAS"/>
</dbReference>
<feature type="domain" description="Histidine kinase" evidence="10">
    <location>
        <begin position="573"/>
        <end position="798"/>
    </location>
</feature>
<dbReference type="PROSITE" id="PS50110">
    <property type="entry name" value="RESPONSE_REGULATORY"/>
    <property type="match status" value="1"/>
</dbReference>
<dbReference type="Pfam" id="PF00072">
    <property type="entry name" value="Response_reg"/>
    <property type="match status" value="1"/>
</dbReference>
<keyword evidence="5 9" id="KW-0812">Transmembrane</keyword>
<dbReference type="InterPro" id="IPR036097">
    <property type="entry name" value="HisK_dim/P_sf"/>
</dbReference>
<keyword evidence="6 9" id="KW-1133">Transmembrane helix</keyword>
<dbReference type="PRINTS" id="PR00344">
    <property type="entry name" value="BCTRLSENSOR"/>
</dbReference>
<evidence type="ECO:0000259" key="12">
    <source>
        <dbReference type="PROSITE" id="PS50113"/>
    </source>
</evidence>
<dbReference type="Pfam" id="PF03924">
    <property type="entry name" value="CHASE"/>
    <property type="match status" value="1"/>
</dbReference>
<dbReference type="Gene3D" id="3.30.450.20">
    <property type="entry name" value="PAS domain"/>
    <property type="match status" value="1"/>
</dbReference>
<dbReference type="InterPro" id="IPR001789">
    <property type="entry name" value="Sig_transdc_resp-reg_receiver"/>
</dbReference>
<evidence type="ECO:0000256" key="1">
    <source>
        <dbReference type="ARBA" id="ARBA00000085"/>
    </source>
</evidence>
<evidence type="ECO:0000259" key="11">
    <source>
        <dbReference type="PROSITE" id="PS50110"/>
    </source>
</evidence>
<dbReference type="InterPro" id="IPR003594">
    <property type="entry name" value="HATPase_dom"/>
</dbReference>
<evidence type="ECO:0000256" key="8">
    <source>
        <dbReference type="PROSITE-ProRule" id="PRU00169"/>
    </source>
</evidence>
<dbReference type="EMBL" id="VMBG01000004">
    <property type="protein sequence ID" value="TSJ75112.1"/>
    <property type="molecule type" value="Genomic_DNA"/>
</dbReference>
<feature type="domain" description="PAC" evidence="12">
    <location>
        <begin position="501"/>
        <end position="553"/>
    </location>
</feature>
<evidence type="ECO:0000256" key="2">
    <source>
        <dbReference type="ARBA" id="ARBA00004370"/>
    </source>
</evidence>
<reference evidence="14 15" key="1">
    <citation type="submission" date="2019-07" db="EMBL/GenBank/DDBJ databases">
        <title>Description of 53C-WASEF.</title>
        <authorList>
            <person name="Pitt A."/>
            <person name="Hahn M.W."/>
        </authorList>
    </citation>
    <scope>NUCLEOTIDE SEQUENCE [LARGE SCALE GENOMIC DNA]</scope>
    <source>
        <strain evidence="14 15">53C-WASEF</strain>
    </source>
</reference>
<comment type="subcellular location">
    <subcellularLocation>
        <location evidence="2">Membrane</location>
    </subcellularLocation>
</comment>
<dbReference type="AlphaFoldDB" id="A0A556QEN9"/>
<evidence type="ECO:0000313" key="14">
    <source>
        <dbReference type="EMBL" id="TSJ75112.1"/>
    </source>
</evidence>
<dbReference type="Gene3D" id="3.40.50.2300">
    <property type="match status" value="1"/>
</dbReference>
<dbReference type="CDD" id="cd00156">
    <property type="entry name" value="REC"/>
    <property type="match status" value="1"/>
</dbReference>
<dbReference type="SUPFAM" id="SSF55785">
    <property type="entry name" value="PYP-like sensor domain (PAS domain)"/>
    <property type="match status" value="1"/>
</dbReference>
<dbReference type="GO" id="GO:0000155">
    <property type="term" value="F:phosphorelay sensor kinase activity"/>
    <property type="evidence" value="ECO:0007669"/>
    <property type="project" value="InterPro"/>
</dbReference>
<sequence length="936" mass="103849">MSVITSPPRMPEAGFFFEKQPRATTRVQHACSLEVVTMKPHLTSGKKIMRRQLGLVIVLLAGFAASLILYRFAHYTEQRRIENEFFRRAAVRHALISESIHGYEECLYNLRNLFASSDDVTPSEFLATARDIRARHQGIQALQWVPVVPDSRRAEVEAWGRREIVPYYAFTERNADGQLVPASRRPVYNPILYTEPLEGNEPALGFDLTVGPSRSDLDRSLKTRGFVMTRKIRLVQENSGAKRFGIIMACPVFQSVRGADQLVGYVQIVFKIDDMLGQSWISYPAYALDALILDITHTDEPDPFLFSRRAVRDPDNHALQSLADLPPGIMHSDQLSIGGRTWNCYYTPTNGWIDSQISATPRIVFAGSLIFTLVLGAYFLSVRRRAELVEHQVGERTAELRHTQGLLEADIGKRQATEAELRESRRQLDSLLGQMPGMAYRYLHQKPCSATFISRGSIEIIGYTPHDFTSGKICFDDLILVEDHENHRALVDNALAHQAAYESEYRLRDKDGQIKWVLDRGQGIYSSEGQLLFIEGLAIDITGRKQAEADRSALDRKLLESQKLESLGVLAGGIAHDFNNLLTTIVGHASILRLDLPRQTAVQEHLEQIECGAQRAGELCQQMLAYAGRGRFLVERASLEKLVRDTTPLLEHSISKRASLHFEFRPGVPDVEVDATQIRQIIMNLVVNASDAIGDHDGFITVETCTMRRTDPQVAHAVLAPPPGTGDFAGLRVRDTGTGMSAETISKIFDPFFTTKFAGRGLGLAAVLGIVRSHQGSLLVTSTPGAGSTFTLLLPVASSPQVVRESRQPFEARAHPLAGTVLLIDDETGVRAVAEQMFRTFGLKTLTAADGIEGIELFKAHQSDVALVLLDLTMPRLSGVDTLRALRVLAPQLPVILMSGYNESAVPELGTDDRVSFLQKPFSLQALRKQISKMLG</sequence>
<name>A0A556QEN9_9BACT</name>
<dbReference type="SUPFAM" id="SSF55874">
    <property type="entry name" value="ATPase domain of HSP90 chaperone/DNA topoisomerase II/histidine kinase"/>
    <property type="match status" value="1"/>
</dbReference>
<dbReference type="PROSITE" id="PS50109">
    <property type="entry name" value="HIS_KIN"/>
    <property type="match status" value="1"/>
</dbReference>
<dbReference type="InterPro" id="IPR006189">
    <property type="entry name" value="CHASE_dom"/>
</dbReference>
<dbReference type="SMART" id="SM00448">
    <property type="entry name" value="REC"/>
    <property type="match status" value="1"/>
</dbReference>
<evidence type="ECO:0000256" key="3">
    <source>
        <dbReference type="ARBA" id="ARBA00012438"/>
    </source>
</evidence>
<dbReference type="GO" id="GO:0016020">
    <property type="term" value="C:membrane"/>
    <property type="evidence" value="ECO:0007669"/>
    <property type="project" value="UniProtKB-SubCell"/>
</dbReference>
<dbReference type="PANTHER" id="PTHR43065">
    <property type="entry name" value="SENSOR HISTIDINE KINASE"/>
    <property type="match status" value="1"/>
</dbReference>
<dbReference type="PROSITE" id="PS50113">
    <property type="entry name" value="PAC"/>
    <property type="match status" value="1"/>
</dbReference>
<evidence type="ECO:0000256" key="9">
    <source>
        <dbReference type="SAM" id="Phobius"/>
    </source>
</evidence>
<dbReference type="SMART" id="SM00388">
    <property type="entry name" value="HisKA"/>
    <property type="match status" value="1"/>
</dbReference>
<comment type="caution">
    <text evidence="14">The sequence shown here is derived from an EMBL/GenBank/DDBJ whole genome shotgun (WGS) entry which is preliminary data.</text>
</comment>
<dbReference type="InterPro" id="IPR005467">
    <property type="entry name" value="His_kinase_dom"/>
</dbReference>
<gene>
    <name evidence="14" type="ORF">FPL22_17090</name>
</gene>
<feature type="modified residue" description="4-aspartylphosphate" evidence="8">
    <location>
        <position position="871"/>
    </location>
</feature>
<dbReference type="SMART" id="SM01079">
    <property type="entry name" value="CHASE"/>
    <property type="match status" value="1"/>
</dbReference>
<keyword evidence="7 9" id="KW-0472">Membrane</keyword>
<evidence type="ECO:0000256" key="5">
    <source>
        <dbReference type="ARBA" id="ARBA00022692"/>
    </source>
</evidence>
<dbReference type="SMART" id="SM00086">
    <property type="entry name" value="PAC"/>
    <property type="match status" value="1"/>
</dbReference>
<dbReference type="PANTHER" id="PTHR43065:SF42">
    <property type="entry name" value="TWO-COMPONENT SENSOR PPRA"/>
    <property type="match status" value="1"/>
</dbReference>
<dbReference type="InterPro" id="IPR001610">
    <property type="entry name" value="PAC"/>
</dbReference>
<dbReference type="EC" id="2.7.13.3" evidence="3"/>
<keyword evidence="4 8" id="KW-0597">Phosphoprotein</keyword>
<dbReference type="InterPro" id="IPR042240">
    <property type="entry name" value="CHASE_sf"/>
</dbReference>
<dbReference type="SUPFAM" id="SSF47384">
    <property type="entry name" value="Homodimeric domain of signal transducing histidine kinase"/>
    <property type="match status" value="1"/>
</dbReference>
<organism evidence="14 15">
    <name type="scientific">Rariglobus hedericola</name>
    <dbReference type="NCBI Taxonomy" id="2597822"/>
    <lineage>
        <taxon>Bacteria</taxon>
        <taxon>Pseudomonadati</taxon>
        <taxon>Verrucomicrobiota</taxon>
        <taxon>Opitutia</taxon>
        <taxon>Opitutales</taxon>
        <taxon>Opitutaceae</taxon>
        <taxon>Rariglobus</taxon>
    </lineage>
</organism>
<dbReference type="Gene3D" id="3.30.565.10">
    <property type="entry name" value="Histidine kinase-like ATPase, C-terminal domain"/>
    <property type="match status" value="1"/>
</dbReference>
<dbReference type="Pfam" id="PF08447">
    <property type="entry name" value="PAS_3"/>
    <property type="match status" value="1"/>
</dbReference>
<evidence type="ECO:0000259" key="13">
    <source>
        <dbReference type="PROSITE" id="PS50839"/>
    </source>
</evidence>
<proteinExistence type="predicted"/>
<dbReference type="InterPro" id="IPR004358">
    <property type="entry name" value="Sig_transdc_His_kin-like_C"/>
</dbReference>
<evidence type="ECO:0000313" key="15">
    <source>
        <dbReference type="Proteomes" id="UP000315648"/>
    </source>
</evidence>
<evidence type="ECO:0000256" key="6">
    <source>
        <dbReference type="ARBA" id="ARBA00022989"/>
    </source>
</evidence>
<dbReference type="InterPro" id="IPR011006">
    <property type="entry name" value="CheY-like_superfamily"/>
</dbReference>
<dbReference type="NCBIfam" id="TIGR00229">
    <property type="entry name" value="sensory_box"/>
    <property type="match status" value="1"/>
</dbReference>
<protein>
    <recommendedName>
        <fullName evidence="3">histidine kinase</fullName>
        <ecNumber evidence="3">2.7.13.3</ecNumber>
    </recommendedName>
</protein>
<dbReference type="SMART" id="SM00387">
    <property type="entry name" value="HATPase_c"/>
    <property type="match status" value="1"/>
</dbReference>
<feature type="transmembrane region" description="Helical" evidence="9">
    <location>
        <begin position="53"/>
        <end position="73"/>
    </location>
</feature>
<feature type="domain" description="Response regulatory" evidence="11">
    <location>
        <begin position="820"/>
        <end position="935"/>
    </location>
</feature>
<comment type="catalytic activity">
    <reaction evidence="1">
        <text>ATP + protein L-histidine = ADP + protein N-phospho-L-histidine.</text>
        <dbReference type="EC" id="2.7.13.3"/>
    </reaction>
</comment>
<dbReference type="Gene3D" id="1.10.287.130">
    <property type="match status" value="1"/>
</dbReference>
<dbReference type="InterPro" id="IPR036890">
    <property type="entry name" value="HATPase_C_sf"/>
</dbReference>
<dbReference type="InterPro" id="IPR013655">
    <property type="entry name" value="PAS_fold_3"/>
</dbReference>
<accession>A0A556QEN9</accession>